<feature type="domain" description="Nucleoporin POM152 immunoglobulin-like" evidence="2">
    <location>
        <begin position="595"/>
        <end position="696"/>
    </location>
</feature>
<gene>
    <name evidence="7" type="ORF">FIBSPDRAFT_775779</name>
</gene>
<dbReference type="GO" id="GO:0006999">
    <property type="term" value="P:nuclear pore organization"/>
    <property type="evidence" value="ECO:0007669"/>
    <property type="project" value="TreeGrafter"/>
</dbReference>
<dbReference type="Proteomes" id="UP000076532">
    <property type="component" value="Unassembled WGS sequence"/>
</dbReference>
<dbReference type="InterPro" id="IPR056544">
    <property type="entry name" value="Ig_POM152"/>
</dbReference>
<feature type="region of interest" description="Disordered" evidence="1">
    <location>
        <begin position="251"/>
        <end position="280"/>
    </location>
</feature>
<dbReference type="PANTHER" id="PTHR28206:SF1">
    <property type="entry name" value="NUCLEOPORIN POM152"/>
    <property type="match status" value="1"/>
</dbReference>
<protein>
    <recommendedName>
        <fullName evidence="9">Nucleoporin Pom152</fullName>
    </recommendedName>
</protein>
<dbReference type="PANTHER" id="PTHR28206">
    <property type="entry name" value="NUCLEOPORIN POM152"/>
    <property type="match status" value="1"/>
</dbReference>
<dbReference type="Pfam" id="PF24527">
    <property type="entry name" value="Ig-like_Pom152_9"/>
    <property type="match status" value="1"/>
</dbReference>
<dbReference type="InterPro" id="IPR056541">
    <property type="entry name" value="Ig-like_POM152"/>
</dbReference>
<dbReference type="GO" id="GO:0017056">
    <property type="term" value="F:structural constituent of nuclear pore"/>
    <property type="evidence" value="ECO:0007669"/>
    <property type="project" value="InterPro"/>
</dbReference>
<dbReference type="GO" id="GO:0070762">
    <property type="term" value="C:nuclear pore transmembrane ring"/>
    <property type="evidence" value="ECO:0007669"/>
    <property type="project" value="TreeGrafter"/>
</dbReference>
<dbReference type="Pfam" id="PF24312">
    <property type="entry name" value="Ig-like_POM152"/>
    <property type="match status" value="2"/>
</dbReference>
<dbReference type="STRING" id="436010.A0A166UJ77"/>
<evidence type="ECO:0000313" key="7">
    <source>
        <dbReference type="EMBL" id="KZP31741.1"/>
    </source>
</evidence>
<dbReference type="GO" id="GO:0006606">
    <property type="term" value="P:protein import into nucleus"/>
    <property type="evidence" value="ECO:0007669"/>
    <property type="project" value="TreeGrafter"/>
</dbReference>
<feature type="domain" description="Nucleoporin POM152 ninth Ig-like" evidence="6">
    <location>
        <begin position="1132"/>
        <end position="1204"/>
    </location>
</feature>
<feature type="domain" description="Nucleoporin POM152 first Ig-like" evidence="5">
    <location>
        <begin position="177"/>
        <end position="332"/>
    </location>
</feature>
<evidence type="ECO:0000313" key="8">
    <source>
        <dbReference type="Proteomes" id="UP000076532"/>
    </source>
</evidence>
<reference evidence="7 8" key="1">
    <citation type="journal article" date="2016" name="Mol. Biol. Evol.">
        <title>Comparative Genomics of Early-Diverging Mushroom-Forming Fungi Provides Insights into the Origins of Lignocellulose Decay Capabilities.</title>
        <authorList>
            <person name="Nagy L.G."/>
            <person name="Riley R."/>
            <person name="Tritt A."/>
            <person name="Adam C."/>
            <person name="Daum C."/>
            <person name="Floudas D."/>
            <person name="Sun H."/>
            <person name="Yadav J.S."/>
            <person name="Pangilinan J."/>
            <person name="Larsson K.H."/>
            <person name="Matsuura K."/>
            <person name="Barry K."/>
            <person name="Labutti K."/>
            <person name="Kuo R."/>
            <person name="Ohm R.A."/>
            <person name="Bhattacharya S.S."/>
            <person name="Shirouzu T."/>
            <person name="Yoshinaga Y."/>
            <person name="Martin F.M."/>
            <person name="Grigoriev I.V."/>
            <person name="Hibbett D.S."/>
        </authorList>
    </citation>
    <scope>NUCLEOTIDE SEQUENCE [LARGE SCALE GENOMIC DNA]</scope>
    <source>
        <strain evidence="7 8">CBS 109695</strain>
    </source>
</reference>
<feature type="domain" description="Nucleoporin POM152 Ig-like" evidence="4">
    <location>
        <begin position="804"/>
        <end position="887"/>
    </location>
</feature>
<evidence type="ECO:0000256" key="1">
    <source>
        <dbReference type="SAM" id="MobiDB-lite"/>
    </source>
</evidence>
<dbReference type="InterPro" id="IPR056542">
    <property type="entry name" value="Ig-like_POM152_1st"/>
</dbReference>
<evidence type="ECO:0000259" key="2">
    <source>
        <dbReference type="Pfam" id="PF23664"/>
    </source>
</evidence>
<dbReference type="Pfam" id="PF24097">
    <property type="entry name" value="TMD_POM152"/>
    <property type="match status" value="1"/>
</dbReference>
<keyword evidence="8" id="KW-1185">Reference proteome</keyword>
<feature type="domain" description="Nucleoporin POM152 N-terminal transmembrane" evidence="3">
    <location>
        <begin position="22"/>
        <end position="107"/>
    </location>
</feature>
<dbReference type="InterPro" id="IPR037701">
    <property type="entry name" value="Pom152"/>
</dbReference>
<dbReference type="InterPro" id="IPR056543">
    <property type="entry name" value="Ig-like_POM152_9th"/>
</dbReference>
<evidence type="ECO:0000259" key="6">
    <source>
        <dbReference type="Pfam" id="PF24527"/>
    </source>
</evidence>
<feature type="domain" description="Nucleoporin POM152 Ig-like" evidence="4">
    <location>
        <begin position="487"/>
        <end position="590"/>
    </location>
</feature>
<dbReference type="InterPro" id="IPR056540">
    <property type="entry name" value="TMD_POM152"/>
</dbReference>
<dbReference type="Pfam" id="PF24519">
    <property type="entry name" value="Ig-like_Pom152_1"/>
    <property type="match status" value="1"/>
</dbReference>
<evidence type="ECO:0008006" key="9">
    <source>
        <dbReference type="Google" id="ProtNLM"/>
    </source>
</evidence>
<proteinExistence type="predicted"/>
<dbReference type="EMBL" id="KV417488">
    <property type="protein sequence ID" value="KZP31741.1"/>
    <property type="molecule type" value="Genomic_DNA"/>
</dbReference>
<sequence length="1317" mass="145419">MSTAKPAQVPGTQPRIPERWLDVPSQRLYALSVGLLCQAIKLLDFVRYSFSSNENSTNYGRKWILADFAFCVALSQLRIPRLHYSKAMVLLQILSLCFIDGVVFGGIHLNLFGGSTEGTVSNTGFSNRNDLPSTPEPFRLSHLLSPLSLLPFVSYAPDSSDEHLLGQHTIHMSPISTARLNPNAHTFCLSPHTGNTVLIPVLLNNTDIANLRYTITPLGYVEGESGKGKIDYVELSAKDLKAIESARQDSLQIVRPSTGASGKRDPDDYEYDEYDDDDDAPEDLAHALAASSLQKTQSLVHIRLRKPGTVRLERVMTASNVPSRIASPPELTVVPCPQAEFAPDRLDAVRCAGQDPEMQLTIDIRGVPPLSLRWHKDTNGKREHFLVEGIEGSHEHRHAADASDLPLVPVRGKTRVPDDLKVPLQVTLGAVGKHTYVLEEVIDGVGNAVVVDHSYSTFAGKLGLAPHAPNVTVLNPKTTRSVDVLRRPSVAFQNCKPGAPTALLIGQEVGLKAGASDADELDAPWEVSFRYQPPAELDGDAKKFRAWTKTLTTEKGMKDTTLKVNAPGEYTITGVKGKFCAGDVLAPESCKVVEKQRPTAEIEWKRIHECSGDTGVAASLTLHGSPPFQVYYRTQRDNEPARESYKTFPNSRGELTLQPERSGHYAYTFLSMSDSNYKKVELDGPSIDQIVHPLAAAEFVNAGQGTRSKRMINSCSGNLVDVDVDLRGTGPWNLEVQVVGPKGSETLQIPGLKTPRAKLQIPIPREVDQEGGPFDIELVSVEDSYGCKRSISVPGITANVRRVKPTAKFYGPRQVTVLEQESASLPLRLTGDGPWRIKYRRSEAPSALKSVLLSSPNAQLDVKESGLYEIVEVRDSQCPGTIILEESTYQVDWVPRPSATLAPETVATYSSHNRSHVLPPICQAIDDHVDLDLIGRAPFQILYNIAEDDQNGGTNILEQPTFSSIQHRTRFQLHTTTPGRKYYEVKQIGDSPYPLTKHKNEFIPRSQRLLFEQEVHARPAARFRHNNRISYCLNDALVPRDASTQDGLIEFRGTPPFEVQLSIKNLAASKVHTETIKVPGRTWMLSLSAYTFESIGPQLITIESVQDASHCEQATLDAAYRSIWVDVAETAAIIPFNRRENFCAGEVSQFQLEGTPPWTIGYRINGKAHTQEAKVSPFSLVQQQPGEFTITSVAHQQKMCKAAVTDLRFTVHPLPAARVGHGNRIYEDIHEGDQAEIVFTLIGEPPFTFTYQRSEASPKKGMKPGKVLETHTVTSVLTKEYSIFSALEGTWTVTSISDRHCRYPPAQPDGDMRRLTN</sequence>
<name>A0A166UJ77_9AGAM</name>
<accession>A0A166UJ77</accession>
<dbReference type="OrthoDB" id="5529162at2759"/>
<evidence type="ECO:0000259" key="5">
    <source>
        <dbReference type="Pfam" id="PF24519"/>
    </source>
</evidence>
<evidence type="ECO:0000259" key="4">
    <source>
        <dbReference type="Pfam" id="PF24312"/>
    </source>
</evidence>
<feature type="domain" description="Nucleoporin POM152 immunoglobulin-like" evidence="2">
    <location>
        <begin position="925"/>
        <end position="999"/>
    </location>
</feature>
<dbReference type="Pfam" id="PF23664">
    <property type="entry name" value="Ig_Pom152"/>
    <property type="match status" value="2"/>
</dbReference>
<organism evidence="7 8">
    <name type="scientific">Athelia psychrophila</name>
    <dbReference type="NCBI Taxonomy" id="1759441"/>
    <lineage>
        <taxon>Eukaryota</taxon>
        <taxon>Fungi</taxon>
        <taxon>Dikarya</taxon>
        <taxon>Basidiomycota</taxon>
        <taxon>Agaricomycotina</taxon>
        <taxon>Agaricomycetes</taxon>
        <taxon>Agaricomycetidae</taxon>
        <taxon>Atheliales</taxon>
        <taxon>Atheliaceae</taxon>
        <taxon>Athelia</taxon>
    </lineage>
</organism>
<evidence type="ECO:0000259" key="3">
    <source>
        <dbReference type="Pfam" id="PF24097"/>
    </source>
</evidence>
<feature type="compositionally biased region" description="Acidic residues" evidence="1">
    <location>
        <begin position="267"/>
        <end position="280"/>
    </location>
</feature>